<reference evidence="2" key="1">
    <citation type="submission" date="2021-10" db="EMBL/GenBank/DDBJ databases">
        <title>Tropical sea cucumber genome reveals ecological adaptation and Cuvierian tubules defense mechanism.</title>
        <authorList>
            <person name="Chen T."/>
        </authorList>
    </citation>
    <scope>NUCLEOTIDE SEQUENCE</scope>
    <source>
        <strain evidence="2">Nanhai2018</strain>
        <tissue evidence="2">Muscle</tissue>
    </source>
</reference>
<organism evidence="2 3">
    <name type="scientific">Holothuria leucospilota</name>
    <name type="common">Black long sea cucumber</name>
    <name type="synonym">Mertensiothuria leucospilota</name>
    <dbReference type="NCBI Taxonomy" id="206669"/>
    <lineage>
        <taxon>Eukaryota</taxon>
        <taxon>Metazoa</taxon>
        <taxon>Echinodermata</taxon>
        <taxon>Eleutherozoa</taxon>
        <taxon>Echinozoa</taxon>
        <taxon>Holothuroidea</taxon>
        <taxon>Aspidochirotacea</taxon>
        <taxon>Aspidochirotida</taxon>
        <taxon>Holothuriidae</taxon>
        <taxon>Holothuria</taxon>
    </lineage>
</organism>
<keyword evidence="3" id="KW-1185">Reference proteome</keyword>
<evidence type="ECO:0000313" key="3">
    <source>
        <dbReference type="Proteomes" id="UP001152320"/>
    </source>
</evidence>
<proteinExistence type="predicted"/>
<feature type="compositionally biased region" description="Polar residues" evidence="1">
    <location>
        <begin position="26"/>
        <end position="42"/>
    </location>
</feature>
<feature type="region of interest" description="Disordered" evidence="1">
    <location>
        <begin position="22"/>
        <end position="60"/>
    </location>
</feature>
<dbReference type="EMBL" id="JAIZAY010000017">
    <property type="protein sequence ID" value="KAJ8025575.1"/>
    <property type="molecule type" value="Genomic_DNA"/>
</dbReference>
<sequence>MSRQVSKHSCSFYLQTYCATTRRESGMTSSSKNRVSGVFRSSNPHHKTPRYTDDSNDFIE</sequence>
<evidence type="ECO:0000256" key="1">
    <source>
        <dbReference type="SAM" id="MobiDB-lite"/>
    </source>
</evidence>
<dbReference type="Proteomes" id="UP001152320">
    <property type="component" value="Chromosome 17"/>
</dbReference>
<dbReference type="AlphaFoldDB" id="A0A9Q0YQB4"/>
<protein>
    <submittedName>
        <fullName evidence="2">Uncharacterized protein</fullName>
    </submittedName>
</protein>
<evidence type="ECO:0000313" key="2">
    <source>
        <dbReference type="EMBL" id="KAJ8025575.1"/>
    </source>
</evidence>
<accession>A0A9Q0YQB4</accession>
<gene>
    <name evidence="2" type="ORF">HOLleu_33169</name>
</gene>
<name>A0A9Q0YQB4_HOLLE</name>
<comment type="caution">
    <text evidence="2">The sequence shown here is derived from an EMBL/GenBank/DDBJ whole genome shotgun (WGS) entry which is preliminary data.</text>
</comment>